<dbReference type="STRING" id="69.GLE_2486"/>
<dbReference type="PATRIC" id="fig|69.6.peg.2448"/>
<evidence type="ECO:0000313" key="2">
    <source>
        <dbReference type="Proteomes" id="UP000061569"/>
    </source>
</evidence>
<dbReference type="AlphaFoldDB" id="A0A0S2DGX4"/>
<dbReference type="EMBL" id="CP013140">
    <property type="protein sequence ID" value="ALN57835.1"/>
    <property type="molecule type" value="Genomic_DNA"/>
</dbReference>
<proteinExistence type="predicted"/>
<dbReference type="Proteomes" id="UP000061569">
    <property type="component" value="Chromosome"/>
</dbReference>
<organism evidence="1 2">
    <name type="scientific">Lysobacter enzymogenes</name>
    <dbReference type="NCBI Taxonomy" id="69"/>
    <lineage>
        <taxon>Bacteria</taxon>
        <taxon>Pseudomonadati</taxon>
        <taxon>Pseudomonadota</taxon>
        <taxon>Gammaproteobacteria</taxon>
        <taxon>Lysobacterales</taxon>
        <taxon>Lysobacteraceae</taxon>
        <taxon>Lysobacter</taxon>
    </lineage>
</organism>
<name>A0A0S2DGX4_LYSEN</name>
<reference evidence="1 2" key="1">
    <citation type="submission" date="2015-11" db="EMBL/GenBank/DDBJ databases">
        <title>Genome sequences of Lysobacter enzymogenes strain C3 and Lysobacter antibioticus ATCC 29479.</title>
        <authorList>
            <person name="Kobayashi D.Y."/>
        </authorList>
    </citation>
    <scope>NUCLEOTIDE SEQUENCE [LARGE SCALE GENOMIC DNA]</scope>
    <source>
        <strain evidence="1 2">C3</strain>
    </source>
</reference>
<dbReference type="OrthoDB" id="6026071at2"/>
<evidence type="ECO:0000313" key="1">
    <source>
        <dbReference type="EMBL" id="ALN57835.1"/>
    </source>
</evidence>
<dbReference type="RefSeq" id="WP_138884980.1">
    <property type="nucleotide sequence ID" value="NZ_CP067396.1"/>
</dbReference>
<protein>
    <submittedName>
        <fullName evidence="1">Uncharacterized protein</fullName>
    </submittedName>
</protein>
<gene>
    <name evidence="1" type="ORF">GLE_2486</name>
</gene>
<sequence length="82" mass="8815">MRLQLHQTLDADAMRGITAAVLRADIGSRINFERDLERGAPIVRVENWLTVAETVEAIARSGYSVAAIVDASNDAPGGHASR</sequence>
<dbReference type="KEGG" id="lez:GLE_2486"/>
<accession>A0A0S2DGX4</accession>